<gene>
    <name evidence="2" type="ORF">DDE23_20330</name>
</gene>
<organism evidence="2 3">
    <name type="scientific">Pararhodobacter aggregans</name>
    <dbReference type="NCBI Taxonomy" id="404875"/>
    <lineage>
        <taxon>Bacteria</taxon>
        <taxon>Pseudomonadati</taxon>
        <taxon>Pseudomonadota</taxon>
        <taxon>Alphaproteobacteria</taxon>
        <taxon>Rhodobacterales</taxon>
        <taxon>Paracoccaceae</taxon>
        <taxon>Pararhodobacter</taxon>
    </lineage>
</organism>
<comment type="caution">
    <text evidence="2">The sequence shown here is derived from an EMBL/GenBank/DDBJ whole genome shotgun (WGS) entry which is preliminary data.</text>
</comment>
<evidence type="ECO:0000256" key="1">
    <source>
        <dbReference type="SAM" id="MobiDB-lite"/>
    </source>
</evidence>
<sequence length="450" mass="47534">MTRPLPLPHDCADHLLSLTRRGLMGLSVGLFSSAFLGERARANTLSEARLLIVILRGGMDGASLLVPAFDPAYYAARGALAVPPEAALALSGGFLLHPAMRDLQALYAAGEAAFVPAVGLPLQTHSHFECQEVLENGLAGSRPGASGWVNRLLSVLPGGEPLRDGRVLAINSNPLIVRGSEPVLDWSSTWFPRLRPTALEPLHQIYAARDPELLAIHRLGLEVDAMAGAGGYQNDPTLPPVVNGFRGAARLLTTAGGPRVAVLTIDGWDTHADQGVLEGHFAERLSTLDRALGVLRHDLAGVWDSTAVVVTTEFGRTIPANGTRGTDHGVGMPVLLVGGAVRGGIHGDWPGCRPAELLDGYDLRPTLDLRSVFKGVLSGHLGVDQAQLDTVVFPDSAQTAPTLHGLIVETTSRRPAPAADAPVPRPLTDAQLSVPTPILAYRQQNGIFVP</sequence>
<dbReference type="PANTHER" id="PTHR43737">
    <property type="entry name" value="BLL7424 PROTEIN"/>
    <property type="match status" value="1"/>
</dbReference>
<name>A0A2T7ULR9_9RHOB</name>
<dbReference type="Proteomes" id="UP000244810">
    <property type="component" value="Unassembled WGS sequence"/>
</dbReference>
<dbReference type="RefSeq" id="WP_107754926.1">
    <property type="nucleotide sequence ID" value="NZ_QBKF01000018.1"/>
</dbReference>
<keyword evidence="3" id="KW-1185">Reference proteome</keyword>
<dbReference type="AlphaFoldDB" id="A0A2T7ULR9"/>
<evidence type="ECO:0008006" key="4">
    <source>
        <dbReference type="Google" id="ProtNLM"/>
    </source>
</evidence>
<dbReference type="EMBL" id="QDDR01000013">
    <property type="protein sequence ID" value="PVE45614.1"/>
    <property type="molecule type" value="Genomic_DNA"/>
</dbReference>
<feature type="region of interest" description="Disordered" evidence="1">
    <location>
        <begin position="410"/>
        <end position="429"/>
    </location>
</feature>
<evidence type="ECO:0000313" key="3">
    <source>
        <dbReference type="Proteomes" id="UP000244810"/>
    </source>
</evidence>
<accession>A0A2T7ULR9</accession>
<dbReference type="SUPFAM" id="SSF53649">
    <property type="entry name" value="Alkaline phosphatase-like"/>
    <property type="match status" value="1"/>
</dbReference>
<feature type="compositionally biased region" description="Low complexity" evidence="1">
    <location>
        <begin position="413"/>
        <end position="422"/>
    </location>
</feature>
<dbReference type="InterPro" id="IPR010869">
    <property type="entry name" value="DUF1501"/>
</dbReference>
<evidence type="ECO:0000313" key="2">
    <source>
        <dbReference type="EMBL" id="PVE45614.1"/>
    </source>
</evidence>
<dbReference type="PANTHER" id="PTHR43737:SF1">
    <property type="entry name" value="DUF1501 DOMAIN-CONTAINING PROTEIN"/>
    <property type="match status" value="1"/>
</dbReference>
<reference evidence="2 3" key="1">
    <citation type="journal article" date="2011" name="Syst. Appl. Microbiol.">
        <title>Defluviimonas denitrificans gen. nov., sp. nov., and Pararhodobacter aggregans gen. nov., sp. nov., non-phototrophic Rhodobacteraceae from the biofilter of a marine aquaculture.</title>
        <authorList>
            <person name="Foesel B.U."/>
            <person name="Drake H.L."/>
            <person name="Schramm A."/>
        </authorList>
    </citation>
    <scope>NUCLEOTIDE SEQUENCE [LARGE SCALE GENOMIC DNA]</scope>
    <source>
        <strain evidence="2 3">D1-19</strain>
    </source>
</reference>
<dbReference type="Pfam" id="PF07394">
    <property type="entry name" value="DUF1501"/>
    <property type="match status" value="1"/>
</dbReference>
<dbReference type="OrthoDB" id="9779968at2"/>
<proteinExistence type="predicted"/>
<dbReference type="InterPro" id="IPR017850">
    <property type="entry name" value="Alkaline_phosphatase_core_sf"/>
</dbReference>
<protein>
    <recommendedName>
        <fullName evidence="4">DUF1501 domain-containing protein</fullName>
    </recommendedName>
</protein>